<feature type="region of interest" description="Disordered" evidence="1">
    <location>
        <begin position="1"/>
        <end position="22"/>
    </location>
</feature>
<name>A0A0B0PCV4_GOSAR</name>
<evidence type="ECO:0000313" key="2">
    <source>
        <dbReference type="EMBL" id="KHG22254.1"/>
    </source>
</evidence>
<dbReference type="EMBL" id="KN421144">
    <property type="protein sequence ID" value="KHG22254.1"/>
    <property type="molecule type" value="Genomic_DNA"/>
</dbReference>
<evidence type="ECO:0000256" key="1">
    <source>
        <dbReference type="SAM" id="MobiDB-lite"/>
    </source>
</evidence>
<proteinExistence type="predicted"/>
<gene>
    <name evidence="2" type="ORF">F383_09745</name>
</gene>
<accession>A0A0B0PCV4</accession>
<organism evidence="2 3">
    <name type="scientific">Gossypium arboreum</name>
    <name type="common">Tree cotton</name>
    <name type="synonym">Gossypium nanking</name>
    <dbReference type="NCBI Taxonomy" id="29729"/>
    <lineage>
        <taxon>Eukaryota</taxon>
        <taxon>Viridiplantae</taxon>
        <taxon>Streptophyta</taxon>
        <taxon>Embryophyta</taxon>
        <taxon>Tracheophyta</taxon>
        <taxon>Spermatophyta</taxon>
        <taxon>Magnoliopsida</taxon>
        <taxon>eudicotyledons</taxon>
        <taxon>Gunneridae</taxon>
        <taxon>Pentapetalae</taxon>
        <taxon>rosids</taxon>
        <taxon>malvids</taxon>
        <taxon>Malvales</taxon>
        <taxon>Malvaceae</taxon>
        <taxon>Malvoideae</taxon>
        <taxon>Gossypium</taxon>
    </lineage>
</organism>
<keyword evidence="3" id="KW-1185">Reference proteome</keyword>
<evidence type="ECO:0000313" key="3">
    <source>
        <dbReference type="Proteomes" id="UP000032142"/>
    </source>
</evidence>
<dbReference type="Proteomes" id="UP000032142">
    <property type="component" value="Unassembled WGS sequence"/>
</dbReference>
<reference evidence="3" key="1">
    <citation type="submission" date="2014-09" db="EMBL/GenBank/DDBJ databases">
        <authorList>
            <person name="Mudge J."/>
            <person name="Ramaraj T."/>
            <person name="Lindquist I.E."/>
            <person name="Bharti A.K."/>
            <person name="Sundararajan A."/>
            <person name="Cameron C.T."/>
            <person name="Woodward J.E."/>
            <person name="May G.D."/>
            <person name="Brubaker C."/>
            <person name="Broadhvest J."/>
            <person name="Wilkins T.A."/>
        </authorList>
    </citation>
    <scope>NUCLEOTIDE SEQUENCE</scope>
    <source>
        <strain evidence="3">cv. AKA8401</strain>
    </source>
</reference>
<dbReference type="AlphaFoldDB" id="A0A0B0PCV4"/>
<protein>
    <submittedName>
        <fullName evidence="2">Uncharacterized protein</fullName>
    </submittedName>
</protein>
<sequence length="33" mass="3836">MPQNSPKCPFPNRIRLGPDRDMPVWDARVQSVK</sequence>